<name>A0A4Y3PX64_BREPA</name>
<dbReference type="Proteomes" id="UP000316882">
    <property type="component" value="Unassembled WGS sequence"/>
</dbReference>
<protein>
    <recommendedName>
        <fullName evidence="3">DUF7408 domain-containing protein</fullName>
    </recommendedName>
</protein>
<dbReference type="Gene3D" id="3.40.50.880">
    <property type="match status" value="1"/>
</dbReference>
<evidence type="ECO:0000259" key="3">
    <source>
        <dbReference type="Pfam" id="PF24157"/>
    </source>
</evidence>
<dbReference type="EMBL" id="BJMH01000046">
    <property type="protein sequence ID" value="GEB35591.1"/>
    <property type="molecule type" value="Genomic_DNA"/>
</dbReference>
<evidence type="ECO:0000256" key="2">
    <source>
        <dbReference type="SAM" id="SignalP"/>
    </source>
</evidence>
<feature type="transmembrane region" description="Helical" evidence="1">
    <location>
        <begin position="363"/>
        <end position="385"/>
    </location>
</feature>
<comment type="caution">
    <text evidence="4">The sequence shown here is derived from an EMBL/GenBank/DDBJ whole genome shotgun (WGS) entry which is preliminary data.</text>
</comment>
<keyword evidence="1" id="KW-0812">Transmembrane</keyword>
<evidence type="ECO:0000313" key="4">
    <source>
        <dbReference type="EMBL" id="GEB35591.1"/>
    </source>
</evidence>
<keyword evidence="1" id="KW-0472">Membrane</keyword>
<dbReference type="SUPFAM" id="SSF52317">
    <property type="entry name" value="Class I glutamine amidotransferase-like"/>
    <property type="match status" value="1"/>
</dbReference>
<evidence type="ECO:0000256" key="1">
    <source>
        <dbReference type="SAM" id="Phobius"/>
    </source>
</evidence>
<reference evidence="4 5" key="1">
    <citation type="submission" date="2019-06" db="EMBL/GenBank/DDBJ databases">
        <title>Whole genome shotgun sequence of Brevibacillus parabrevis NBRC 12334.</title>
        <authorList>
            <person name="Hosoyama A."/>
            <person name="Uohara A."/>
            <person name="Ohji S."/>
            <person name="Ichikawa N."/>
        </authorList>
    </citation>
    <scope>NUCLEOTIDE SEQUENCE [LARGE SCALE GENOMIC DNA]</scope>
    <source>
        <strain evidence="4 5">NBRC 12334</strain>
    </source>
</reference>
<sequence length="790" mass="86219">MKMVKGKRWLLSMFALLLLLVLGPAHQGAVALAEGTIQLRVSAGIDGAYKEAGQVPIVVTVTNGGADTEGNLMVATGNRGNNQYSAAYYQPVSIAKGVTKQVTIMVPGSELYNSTYVAMMVNDKIVAQAPLNGQSYSNDMVMIGVLGQNADTANFLSALPRDTFPNPAKAVPMKPENVPTSGVQLQMLNMLILNNFALDSLNEQQIQAIRDWTKAGGKLVLAGGAQYKKTAGALADLSPVEVTGTTSVKSLANLKTDKTKPVELTAPFTVSNGTVKAGKVLYSEGTIPLFVVHNVGEGKVLYAAYDLAEEPVASWAGNSRFWSDLLIKAFGSSLGDFKSSSLDGIWPLREASDMNPDLKIPEVSWFALLFGIYALIAGPILFFILRAWRKQSYMWGIVPALAILTGIGIFSFGALQRGTGVLVHQVSFVQLQNDGQAKVNGLTSFFVPRNGEYRLTVKGQGQAQPLADRERTDVIPKIWTSTQADQTDIQFRDVEFWSTRKVATEHTISDAGSFESNLSYKEGALTGTVTNKTKFALRDLTIFSGNQVQEISELAPGASIEVNLPFQPAAQARWSNRQSYATTALPAHLRSIQTEQTREQVMIEMLEMTDRRNNQNEIVRIAGWTNQSVVDAVVQNENTKLESLTLITSELKVQPSKDGHVYYPTGTFDVTMSGSSVPVGDEGDGYRLPAGDITFDFNLSQENKKLKITNVYLYTWSDDNTPFSKEVYNWKAKAYEPFEKAFNNTVMSGDKAALYVSADGMMRIKFANQLPDERHIGIPNVSVEGKVSQQ</sequence>
<accession>A0A4Y3PX64</accession>
<evidence type="ECO:0000313" key="5">
    <source>
        <dbReference type="Proteomes" id="UP000316882"/>
    </source>
</evidence>
<dbReference type="STRING" id="54914.AV540_23450"/>
<keyword evidence="5" id="KW-1185">Reference proteome</keyword>
<feature type="signal peptide" evidence="2">
    <location>
        <begin position="1"/>
        <end position="27"/>
    </location>
</feature>
<dbReference type="Pfam" id="PF24157">
    <property type="entry name" value="DUF7408"/>
    <property type="match status" value="1"/>
</dbReference>
<keyword evidence="1" id="KW-1133">Transmembrane helix</keyword>
<proteinExistence type="predicted"/>
<dbReference type="RefSeq" id="WP_122966385.1">
    <property type="nucleotide sequence ID" value="NZ_BJMH01000046.1"/>
</dbReference>
<feature type="transmembrane region" description="Helical" evidence="1">
    <location>
        <begin position="392"/>
        <end position="415"/>
    </location>
</feature>
<keyword evidence="2" id="KW-0732">Signal</keyword>
<dbReference type="InterPro" id="IPR055831">
    <property type="entry name" value="DUF7408"/>
</dbReference>
<feature type="domain" description="DUF7408" evidence="3">
    <location>
        <begin position="190"/>
        <end position="305"/>
    </location>
</feature>
<organism evidence="4 5">
    <name type="scientific">Brevibacillus parabrevis</name>
    <dbReference type="NCBI Taxonomy" id="54914"/>
    <lineage>
        <taxon>Bacteria</taxon>
        <taxon>Bacillati</taxon>
        <taxon>Bacillota</taxon>
        <taxon>Bacilli</taxon>
        <taxon>Bacillales</taxon>
        <taxon>Paenibacillaceae</taxon>
        <taxon>Brevibacillus</taxon>
    </lineage>
</organism>
<dbReference type="AlphaFoldDB" id="A0A4Y3PX64"/>
<dbReference type="InterPro" id="IPR029062">
    <property type="entry name" value="Class_I_gatase-like"/>
</dbReference>
<feature type="chain" id="PRO_5022912655" description="DUF7408 domain-containing protein" evidence="2">
    <location>
        <begin position="28"/>
        <end position="790"/>
    </location>
</feature>
<gene>
    <name evidence="4" type="ORF">BPA01_51710</name>
</gene>